<dbReference type="InterPro" id="IPR039418">
    <property type="entry name" value="LexA-like"/>
</dbReference>
<dbReference type="InterPro" id="IPR036286">
    <property type="entry name" value="LexA/Signal_pep-like_sf"/>
</dbReference>
<dbReference type="EMBL" id="FOUZ01000020">
    <property type="protein sequence ID" value="SFN68498.1"/>
    <property type="molecule type" value="Genomic_DNA"/>
</dbReference>
<proteinExistence type="predicted"/>
<dbReference type="Proteomes" id="UP000199149">
    <property type="component" value="Unassembled WGS sequence"/>
</dbReference>
<dbReference type="OrthoDB" id="9787787at2"/>
<reference evidence="3" key="1">
    <citation type="submission" date="2016-10" db="EMBL/GenBank/DDBJ databases">
        <authorList>
            <person name="Varghese N."/>
            <person name="Submissions S."/>
        </authorList>
    </citation>
    <scope>NUCLEOTIDE SEQUENCE [LARGE SCALE GENOMIC DNA]</scope>
    <source>
        <strain evidence="3">XJ109</strain>
    </source>
</reference>
<sequence>MHKIILEPNTREIGTELFFSNPFRRLQNKTQVFPHPESTFLIVVGGDSMHPYYQKNDVLIIRTDLTPMHNDDIIVSVNKTDYTLKRFDKLNNKLVALNPKYNDCVQIKEDDDVLILGVVAVLVREKCNRI</sequence>
<feature type="domain" description="Peptidase S24/S26A/S26B/S26C" evidence="1">
    <location>
        <begin position="24"/>
        <end position="119"/>
    </location>
</feature>
<dbReference type="CDD" id="cd06529">
    <property type="entry name" value="S24_LexA-like"/>
    <property type="match status" value="1"/>
</dbReference>
<accession>A0A1I5B1A5</accession>
<dbReference type="Pfam" id="PF00717">
    <property type="entry name" value="Peptidase_S24"/>
    <property type="match status" value="1"/>
</dbReference>
<dbReference type="STRING" id="684065.SAMN05421738_1208"/>
<name>A0A1I5B1A5_9FLAO</name>
<dbReference type="AlphaFoldDB" id="A0A1I5B1A5"/>
<dbReference type="Gene3D" id="1.10.3210.10">
    <property type="entry name" value="Hypothetical protein af1432"/>
    <property type="match status" value="1"/>
</dbReference>
<dbReference type="Gene3D" id="2.10.109.10">
    <property type="entry name" value="Umud Fragment, subunit A"/>
    <property type="match status" value="1"/>
</dbReference>
<evidence type="ECO:0000313" key="3">
    <source>
        <dbReference type="Proteomes" id="UP000199149"/>
    </source>
</evidence>
<gene>
    <name evidence="2" type="ORF">SAMN05421738_1208</name>
</gene>
<evidence type="ECO:0000313" key="2">
    <source>
        <dbReference type="EMBL" id="SFN68498.1"/>
    </source>
</evidence>
<evidence type="ECO:0000259" key="1">
    <source>
        <dbReference type="Pfam" id="PF00717"/>
    </source>
</evidence>
<organism evidence="2 3">
    <name type="scientific">Algoriella xinjiangensis</name>
    <dbReference type="NCBI Taxonomy" id="684065"/>
    <lineage>
        <taxon>Bacteria</taxon>
        <taxon>Pseudomonadati</taxon>
        <taxon>Bacteroidota</taxon>
        <taxon>Flavobacteriia</taxon>
        <taxon>Flavobacteriales</taxon>
        <taxon>Weeksellaceae</taxon>
        <taxon>Algoriella</taxon>
    </lineage>
</organism>
<dbReference type="SUPFAM" id="SSF51306">
    <property type="entry name" value="LexA/Signal peptidase"/>
    <property type="match status" value="1"/>
</dbReference>
<protein>
    <submittedName>
        <fullName evidence="2">Peptidase S24-like</fullName>
    </submittedName>
</protein>
<keyword evidence="3" id="KW-1185">Reference proteome</keyword>
<dbReference type="InterPro" id="IPR015927">
    <property type="entry name" value="Peptidase_S24_S26A/B/C"/>
</dbReference>
<dbReference type="RefSeq" id="WP_092910416.1">
    <property type="nucleotide sequence ID" value="NZ_FOUZ01000020.1"/>
</dbReference>